<evidence type="ECO:0000259" key="2">
    <source>
        <dbReference type="PROSITE" id="PS50011"/>
    </source>
</evidence>
<dbReference type="OrthoDB" id="5987198at2759"/>
<protein>
    <submittedName>
        <fullName evidence="3">Other/AgaK1 protein kinase</fullName>
    </submittedName>
</protein>
<reference evidence="3 4" key="1">
    <citation type="journal article" date="2010" name="Proc. Natl. Acad. Sci. U.S.A.">
        <title>Insights into evolution of multicellular fungi from the assembled chromosomes of the mushroom Coprinopsis cinerea (Coprinus cinereus).</title>
        <authorList>
            <person name="Stajich J.E."/>
            <person name="Wilke S.K."/>
            <person name="Ahren D."/>
            <person name="Au C.H."/>
            <person name="Birren B.W."/>
            <person name="Borodovsky M."/>
            <person name="Burns C."/>
            <person name="Canback B."/>
            <person name="Casselton L.A."/>
            <person name="Cheng C.K."/>
            <person name="Deng J."/>
            <person name="Dietrich F.S."/>
            <person name="Fargo D.C."/>
            <person name="Farman M.L."/>
            <person name="Gathman A.C."/>
            <person name="Goldberg J."/>
            <person name="Guigo R."/>
            <person name="Hoegger P.J."/>
            <person name="Hooker J.B."/>
            <person name="Huggins A."/>
            <person name="James T.Y."/>
            <person name="Kamada T."/>
            <person name="Kilaru S."/>
            <person name="Kodira C."/>
            <person name="Kues U."/>
            <person name="Kupfer D."/>
            <person name="Kwan H.S."/>
            <person name="Lomsadze A."/>
            <person name="Li W."/>
            <person name="Lilly W.W."/>
            <person name="Ma L.J."/>
            <person name="Mackey A.J."/>
            <person name="Manning G."/>
            <person name="Martin F."/>
            <person name="Muraguchi H."/>
            <person name="Natvig D.O."/>
            <person name="Palmerini H."/>
            <person name="Ramesh M.A."/>
            <person name="Rehmeyer C.J."/>
            <person name="Roe B.A."/>
            <person name="Shenoy N."/>
            <person name="Stanke M."/>
            <person name="Ter-Hovhannisyan V."/>
            <person name="Tunlid A."/>
            <person name="Velagapudi R."/>
            <person name="Vision T.J."/>
            <person name="Zeng Q."/>
            <person name="Zolan M.E."/>
            <person name="Pukkila P.J."/>
        </authorList>
    </citation>
    <scope>NUCLEOTIDE SEQUENCE [LARGE SCALE GENOMIC DNA]</scope>
    <source>
        <strain evidence="4">Okayama-7 / 130 / ATCC MYA-4618 / FGSC 9003</strain>
    </source>
</reference>
<dbReference type="PANTHER" id="PTHR44167:SF24">
    <property type="entry name" value="SERINE_THREONINE-PROTEIN KINASE CHK2"/>
    <property type="match status" value="1"/>
</dbReference>
<accession>A8P7Z5</accession>
<dbReference type="KEGG" id="cci:CC1G_06676"/>
<gene>
    <name evidence="3" type="ORF">CC1G_06676</name>
</gene>
<dbReference type="PANTHER" id="PTHR44167">
    <property type="entry name" value="OVARIAN-SPECIFIC SERINE/THREONINE-PROTEIN KINASE LOK-RELATED"/>
    <property type="match status" value="1"/>
</dbReference>
<dbReference type="InParanoid" id="A8P7Z5"/>
<proteinExistence type="predicted"/>
<feature type="domain" description="Protein kinase" evidence="2">
    <location>
        <begin position="40"/>
        <end position="355"/>
    </location>
</feature>
<dbReference type="EMBL" id="AACS02000005">
    <property type="protein sequence ID" value="EAU82366.1"/>
    <property type="molecule type" value="Genomic_DNA"/>
</dbReference>
<dbReference type="VEuPathDB" id="FungiDB:CC1G_06676"/>
<evidence type="ECO:0000313" key="4">
    <source>
        <dbReference type="Proteomes" id="UP000001861"/>
    </source>
</evidence>
<name>A8P7Z5_COPC7</name>
<keyword evidence="3" id="KW-0418">Kinase</keyword>
<dbReference type="Pfam" id="PF00069">
    <property type="entry name" value="Pkinase"/>
    <property type="match status" value="1"/>
</dbReference>
<dbReference type="InterPro" id="IPR000719">
    <property type="entry name" value="Prot_kinase_dom"/>
</dbReference>
<keyword evidence="4" id="KW-1185">Reference proteome</keyword>
<dbReference type="Gene3D" id="1.10.510.10">
    <property type="entry name" value="Transferase(Phosphotransferase) domain 1"/>
    <property type="match status" value="1"/>
</dbReference>
<dbReference type="SUPFAM" id="SSF56112">
    <property type="entry name" value="Protein kinase-like (PK-like)"/>
    <property type="match status" value="1"/>
</dbReference>
<dbReference type="OMA" id="HPHEEEV"/>
<comment type="caution">
    <text evidence="3">The sequence shown here is derived from an EMBL/GenBank/DDBJ whole genome shotgun (WGS) entry which is preliminary data.</text>
</comment>
<dbReference type="RefSeq" id="XP_001839463.1">
    <property type="nucleotide sequence ID" value="XM_001839411.2"/>
</dbReference>
<dbReference type="GO" id="GO:0005524">
    <property type="term" value="F:ATP binding"/>
    <property type="evidence" value="ECO:0007669"/>
    <property type="project" value="InterPro"/>
</dbReference>
<keyword evidence="3" id="KW-0808">Transferase</keyword>
<sequence>MADPGRLEQFEFFWRDHYDWFLEQGYQLRPRYNPKWVPSWELDKNLRAGRTEDSLFLPNPNLNDAVQLSDNRHVALKKVNKTKHPHEISIMEYFSEEDLSTKSENHVVPLLAVLHPPGEVEIEVVVIPILRAYDDPPLETLGEAVDYIRQILEGFAFLHEHRVAHRDVRFENIMMDPSALEYERFHFFNPNKRWDMGKPAVDLRAANDATHKYTRTERRPKYYIIDFGFSTQYSPDEMPPSENPKPATDNTAPEFKDLTKPCDPFPLDVYVIGNMIRMDFLDGHVDESDRRGFHGVEFLRPLVDAMMKEKPEERITMKEAVTQFEEIVSKLSNLKLRSRVVPLTKDRLCSENPFAWVVNSTVHWSKAFNYTIRGLPAIPAPPSS</sequence>
<feature type="region of interest" description="Disordered" evidence="1">
    <location>
        <begin position="234"/>
        <end position="257"/>
    </location>
</feature>
<evidence type="ECO:0000256" key="1">
    <source>
        <dbReference type="SAM" id="MobiDB-lite"/>
    </source>
</evidence>
<dbReference type="STRING" id="240176.A8P7Z5"/>
<dbReference type="PROSITE" id="PS50011">
    <property type="entry name" value="PROTEIN_KINASE_DOM"/>
    <property type="match status" value="1"/>
</dbReference>
<organism evidence="3 4">
    <name type="scientific">Coprinopsis cinerea (strain Okayama-7 / 130 / ATCC MYA-4618 / FGSC 9003)</name>
    <name type="common">Inky cap fungus</name>
    <name type="synonym">Hormographiella aspergillata</name>
    <dbReference type="NCBI Taxonomy" id="240176"/>
    <lineage>
        <taxon>Eukaryota</taxon>
        <taxon>Fungi</taxon>
        <taxon>Dikarya</taxon>
        <taxon>Basidiomycota</taxon>
        <taxon>Agaricomycotina</taxon>
        <taxon>Agaricomycetes</taxon>
        <taxon>Agaricomycetidae</taxon>
        <taxon>Agaricales</taxon>
        <taxon>Agaricineae</taxon>
        <taxon>Psathyrellaceae</taxon>
        <taxon>Coprinopsis</taxon>
    </lineage>
</organism>
<dbReference type="Proteomes" id="UP000001861">
    <property type="component" value="Unassembled WGS sequence"/>
</dbReference>
<dbReference type="AlphaFoldDB" id="A8P7Z5"/>
<dbReference type="SMART" id="SM00220">
    <property type="entry name" value="S_TKc"/>
    <property type="match status" value="1"/>
</dbReference>
<evidence type="ECO:0000313" key="3">
    <source>
        <dbReference type="EMBL" id="EAU82366.1"/>
    </source>
</evidence>
<dbReference type="GeneID" id="6016077"/>
<dbReference type="eggNOG" id="ENOG502SIC4">
    <property type="taxonomic scope" value="Eukaryota"/>
</dbReference>
<dbReference type="InterPro" id="IPR011009">
    <property type="entry name" value="Kinase-like_dom_sf"/>
</dbReference>
<dbReference type="GO" id="GO:0004672">
    <property type="term" value="F:protein kinase activity"/>
    <property type="evidence" value="ECO:0007669"/>
    <property type="project" value="InterPro"/>
</dbReference>